<dbReference type="PANTHER" id="PTHR30503:SF3">
    <property type="entry name" value="INNER MEMBRANE PROTEIN YEDI"/>
    <property type="match status" value="1"/>
</dbReference>
<feature type="transmembrane region" description="Helical" evidence="1">
    <location>
        <begin position="86"/>
        <end position="105"/>
    </location>
</feature>
<accession>A0A256FTB9</accession>
<dbReference type="AlphaFoldDB" id="A0A256FTB9"/>
<dbReference type="GO" id="GO:0005886">
    <property type="term" value="C:plasma membrane"/>
    <property type="evidence" value="ECO:0007669"/>
    <property type="project" value="TreeGrafter"/>
</dbReference>
<dbReference type="Pfam" id="PF05661">
    <property type="entry name" value="DUF808"/>
    <property type="match status" value="1"/>
</dbReference>
<keyword evidence="1" id="KW-0812">Transmembrane</keyword>
<evidence type="ECO:0000256" key="1">
    <source>
        <dbReference type="SAM" id="Phobius"/>
    </source>
</evidence>
<evidence type="ECO:0000313" key="3">
    <source>
        <dbReference type="Proteomes" id="UP000216345"/>
    </source>
</evidence>
<keyword evidence="1" id="KW-0472">Membrane</keyword>
<dbReference type="PIRSF" id="PIRSF016660">
    <property type="entry name" value="YedI"/>
    <property type="match status" value="1"/>
</dbReference>
<dbReference type="PANTHER" id="PTHR30503">
    <property type="entry name" value="INNER MEMBRANE PROTEIN YEDI"/>
    <property type="match status" value="1"/>
</dbReference>
<dbReference type="eggNOG" id="COG2354">
    <property type="taxonomic scope" value="Bacteria"/>
</dbReference>
<name>A0A256FTB9_9HYPH</name>
<feature type="transmembrane region" description="Helical" evidence="1">
    <location>
        <begin position="282"/>
        <end position="305"/>
    </location>
</feature>
<dbReference type="EMBL" id="NNRK01000017">
    <property type="protein sequence ID" value="OYR17990.1"/>
    <property type="molecule type" value="Genomic_DNA"/>
</dbReference>
<keyword evidence="3" id="KW-1185">Reference proteome</keyword>
<sequence>MSGFLALLDDVAAIAKIAAASVDDISANAAKAGSKTIGVLIDDAAVTPNYVVGITAARELPMIGKIAMGSLRNKALLIPVLLALDYFLPIAITALLMIGGAYLCFEGAEKVWHKLFPGEDHHEDGAQEAKDPTALEEKRVAGAIKTDLILSAEIMTLALSMIETNSIWIELATLIVVGIMITVLVYGVVAIIVKLDDFGMLMARKGRLSATRALGRWTVRTVPKLLLLLTIIGTAAMLWVGGNIFIHGLHGLGIHQPFAWITETAASLAGYVTASLASTVNWFATAFADGVFGFVLGTLIVVFMAKVAEPLWTAATGKA</sequence>
<gene>
    <name evidence="2" type="ORF">CEV32_3813</name>
</gene>
<keyword evidence="1" id="KW-1133">Transmembrane helix</keyword>
<feature type="transmembrane region" description="Helical" evidence="1">
    <location>
        <begin position="225"/>
        <end position="246"/>
    </location>
</feature>
<feature type="transmembrane region" description="Helical" evidence="1">
    <location>
        <begin position="167"/>
        <end position="193"/>
    </location>
</feature>
<dbReference type="OrthoDB" id="9814178at2"/>
<dbReference type="RefSeq" id="WP_094574414.1">
    <property type="nucleotide sequence ID" value="NZ_JBHEEL010000002.1"/>
</dbReference>
<evidence type="ECO:0008006" key="4">
    <source>
        <dbReference type="Google" id="ProtNLM"/>
    </source>
</evidence>
<reference evidence="2 3" key="1">
    <citation type="submission" date="2017-07" db="EMBL/GenBank/DDBJ databases">
        <title>Phylogenetic study on the rhizospheric bacterium Ochrobactrum sp. A44.</title>
        <authorList>
            <person name="Krzyzanowska D.M."/>
            <person name="Ossowicki A."/>
            <person name="Rajewska M."/>
            <person name="Maciag T."/>
            <person name="Kaczynski Z."/>
            <person name="Czerwicka M."/>
            <person name="Jafra S."/>
        </authorList>
    </citation>
    <scope>NUCLEOTIDE SEQUENCE [LARGE SCALE GENOMIC DNA]</scope>
    <source>
        <strain evidence="2 3">PR17</strain>
    </source>
</reference>
<protein>
    <recommendedName>
        <fullName evidence="4">DUF808 domain-containing protein</fullName>
    </recommendedName>
</protein>
<dbReference type="InterPro" id="IPR008526">
    <property type="entry name" value="YedI"/>
</dbReference>
<evidence type="ECO:0000313" key="2">
    <source>
        <dbReference type="EMBL" id="OYR17990.1"/>
    </source>
</evidence>
<feature type="transmembrane region" description="Helical" evidence="1">
    <location>
        <begin position="258"/>
        <end position="276"/>
    </location>
</feature>
<proteinExistence type="predicted"/>
<dbReference type="Proteomes" id="UP000216345">
    <property type="component" value="Unassembled WGS sequence"/>
</dbReference>
<organism evidence="2 3">
    <name type="scientific">Brucella rhizosphaerae</name>
    <dbReference type="NCBI Taxonomy" id="571254"/>
    <lineage>
        <taxon>Bacteria</taxon>
        <taxon>Pseudomonadati</taxon>
        <taxon>Pseudomonadota</taxon>
        <taxon>Alphaproteobacteria</taxon>
        <taxon>Hyphomicrobiales</taxon>
        <taxon>Brucellaceae</taxon>
        <taxon>Brucella/Ochrobactrum group</taxon>
        <taxon>Brucella</taxon>
    </lineage>
</organism>
<comment type="caution">
    <text evidence="2">The sequence shown here is derived from an EMBL/GenBank/DDBJ whole genome shotgun (WGS) entry which is preliminary data.</text>
</comment>